<evidence type="ECO:0000313" key="1">
    <source>
        <dbReference type="EMBL" id="GMN47430.1"/>
    </source>
</evidence>
<reference evidence="1" key="1">
    <citation type="submission" date="2023-07" db="EMBL/GenBank/DDBJ databases">
        <title>draft genome sequence of fig (Ficus carica).</title>
        <authorList>
            <person name="Takahashi T."/>
            <person name="Nishimura K."/>
        </authorList>
    </citation>
    <scope>NUCLEOTIDE SEQUENCE</scope>
</reference>
<accession>A0AA88A955</accession>
<evidence type="ECO:0000313" key="2">
    <source>
        <dbReference type="Proteomes" id="UP001187192"/>
    </source>
</evidence>
<comment type="caution">
    <text evidence="1">The sequence shown here is derived from an EMBL/GenBank/DDBJ whole genome shotgun (WGS) entry which is preliminary data.</text>
</comment>
<keyword evidence="2" id="KW-1185">Reference proteome</keyword>
<protein>
    <submittedName>
        <fullName evidence="1">Uncharacterized protein</fullName>
    </submittedName>
</protein>
<dbReference type="Proteomes" id="UP001187192">
    <property type="component" value="Unassembled WGS sequence"/>
</dbReference>
<organism evidence="1 2">
    <name type="scientific">Ficus carica</name>
    <name type="common">Common fig</name>
    <dbReference type="NCBI Taxonomy" id="3494"/>
    <lineage>
        <taxon>Eukaryota</taxon>
        <taxon>Viridiplantae</taxon>
        <taxon>Streptophyta</taxon>
        <taxon>Embryophyta</taxon>
        <taxon>Tracheophyta</taxon>
        <taxon>Spermatophyta</taxon>
        <taxon>Magnoliopsida</taxon>
        <taxon>eudicotyledons</taxon>
        <taxon>Gunneridae</taxon>
        <taxon>Pentapetalae</taxon>
        <taxon>rosids</taxon>
        <taxon>fabids</taxon>
        <taxon>Rosales</taxon>
        <taxon>Moraceae</taxon>
        <taxon>Ficeae</taxon>
        <taxon>Ficus</taxon>
    </lineage>
</organism>
<proteinExistence type="predicted"/>
<dbReference type="AlphaFoldDB" id="A0AA88A955"/>
<gene>
    <name evidence="1" type="ORF">TIFTF001_016598</name>
</gene>
<name>A0AA88A955_FICCA</name>
<dbReference type="EMBL" id="BTGU01000025">
    <property type="protein sequence ID" value="GMN47430.1"/>
    <property type="molecule type" value="Genomic_DNA"/>
</dbReference>
<sequence length="163" mass="18640">MKMGPARRKETQRKVIPKDPLARVDYQDDDSKMNFWVGSKMILVEFCQGGGRLLPWSGNEVVFIEDEGAFGLFQTEENDIWRNDNSEVKGIFKMEAPKHTTPCSSGAVATILVIFLTDMRLEAPSELLQEEEAYDKSIFLWPIEVSTRRGKYTMAKRNLGFNL</sequence>